<gene>
    <name evidence="2" type="ORF">GCM10009668_42800</name>
</gene>
<feature type="compositionally biased region" description="Low complexity" evidence="1">
    <location>
        <begin position="187"/>
        <end position="196"/>
    </location>
</feature>
<evidence type="ECO:0000313" key="2">
    <source>
        <dbReference type="EMBL" id="GAA1115567.1"/>
    </source>
</evidence>
<organism evidence="2 3">
    <name type="scientific">Nocardioides dubius</name>
    <dbReference type="NCBI Taxonomy" id="317019"/>
    <lineage>
        <taxon>Bacteria</taxon>
        <taxon>Bacillati</taxon>
        <taxon>Actinomycetota</taxon>
        <taxon>Actinomycetes</taxon>
        <taxon>Propionibacteriales</taxon>
        <taxon>Nocardioidaceae</taxon>
        <taxon>Nocardioides</taxon>
    </lineage>
</organism>
<accession>A0ABP4EM38</accession>
<sequence length="240" mass="25049">MSKRNKGLIDSATEVVDQVTPVLESAVETARKKLAEGVEQATPVVESAVETARKKLAEGVEHATPVVESAMETARKKLAEGVEHATPVVESAMESAREKLADGVELLNESREAAVTKLSEVAAEPEPKKSGGRLKWVLATGAVAVLGGAVFKKMRAAKSGGENWQSSYAPPKPAPAPPVAVADDEAAATPDEALADNVTEPHVDTTPDDPIEVVEIAEPDAGTPEAGENEVSPAEPDQRP</sequence>
<reference evidence="3" key="1">
    <citation type="journal article" date="2019" name="Int. J. Syst. Evol. Microbiol.">
        <title>The Global Catalogue of Microorganisms (GCM) 10K type strain sequencing project: providing services to taxonomists for standard genome sequencing and annotation.</title>
        <authorList>
            <consortium name="The Broad Institute Genomics Platform"/>
            <consortium name="The Broad Institute Genome Sequencing Center for Infectious Disease"/>
            <person name="Wu L."/>
            <person name="Ma J."/>
        </authorList>
    </citation>
    <scope>NUCLEOTIDE SEQUENCE [LARGE SCALE GENOMIC DNA]</scope>
    <source>
        <strain evidence="3">JCM 13008</strain>
    </source>
</reference>
<dbReference type="SUPFAM" id="SSF58113">
    <property type="entry name" value="Apolipoprotein A-I"/>
    <property type="match status" value="1"/>
</dbReference>
<keyword evidence="3" id="KW-1185">Reference proteome</keyword>
<dbReference type="Gene3D" id="1.20.120.20">
    <property type="entry name" value="Apolipoprotein"/>
    <property type="match status" value="1"/>
</dbReference>
<name>A0ABP4EM38_9ACTN</name>
<protein>
    <submittedName>
        <fullName evidence="2">Uncharacterized protein</fullName>
    </submittedName>
</protein>
<comment type="caution">
    <text evidence="2">The sequence shown here is derived from an EMBL/GenBank/DDBJ whole genome shotgun (WGS) entry which is preliminary data.</text>
</comment>
<evidence type="ECO:0000313" key="3">
    <source>
        <dbReference type="Proteomes" id="UP001501581"/>
    </source>
</evidence>
<dbReference type="Proteomes" id="UP001501581">
    <property type="component" value="Unassembled WGS sequence"/>
</dbReference>
<dbReference type="RefSeq" id="WP_343996978.1">
    <property type="nucleotide sequence ID" value="NZ_BAAALG010000024.1"/>
</dbReference>
<dbReference type="EMBL" id="BAAALG010000024">
    <property type="protein sequence ID" value="GAA1115567.1"/>
    <property type="molecule type" value="Genomic_DNA"/>
</dbReference>
<evidence type="ECO:0000256" key="1">
    <source>
        <dbReference type="SAM" id="MobiDB-lite"/>
    </source>
</evidence>
<feature type="compositionally biased region" description="Acidic residues" evidence="1">
    <location>
        <begin position="206"/>
        <end position="218"/>
    </location>
</feature>
<proteinExistence type="predicted"/>
<feature type="region of interest" description="Disordered" evidence="1">
    <location>
        <begin position="155"/>
        <end position="240"/>
    </location>
</feature>